<evidence type="ECO:0008006" key="3">
    <source>
        <dbReference type="Google" id="ProtNLM"/>
    </source>
</evidence>
<evidence type="ECO:0000313" key="1">
    <source>
        <dbReference type="EMBL" id="AFC45941.1"/>
    </source>
</evidence>
<dbReference type="KEGG" id="mia:OCU_47220"/>
<name>H8IW57_MYCIA</name>
<accession>H8IW57</accession>
<reference evidence="1 2" key="1">
    <citation type="journal article" date="2012" name="J. Bacteriol.">
        <title>Complete genome sequence of Mycobacterium intracellulare strain ATCC 13950T.</title>
        <authorList>
            <person name="Kim B.J."/>
            <person name="Choi B.S."/>
            <person name="Lim J.S."/>
            <person name="Choi I.Y."/>
            <person name="Lee J.H."/>
            <person name="Chun J."/>
            <person name="Kook Y.H."/>
            <person name="Kim B.J."/>
        </authorList>
    </citation>
    <scope>NUCLEOTIDE SEQUENCE [LARGE SCALE GENOMIC DNA]</scope>
    <source>
        <strain evidence="2">ATCC 13950 / DSM 43223 / JCM 6384 / NCTC 13025 / 3600</strain>
    </source>
</reference>
<dbReference type="EMBL" id="CP003322">
    <property type="protein sequence ID" value="AFC45941.1"/>
    <property type="molecule type" value="Genomic_DNA"/>
</dbReference>
<dbReference type="HOGENOM" id="CLU_743584_0_0_11"/>
<sequence length="380" mass="41661">MTTKFRIWGSSGGKGGVSTHGDVLVNQTADGVDLNDIWAEVQEVLELWNKERKSVTDILSYKTVNVADAVAQSISSDSFEEATEFGVPRAIRPPSDVLRLGYSFKDYDIALRATWKFLREATAEQITAQVTRVFEADNKLTTGSVLRRLLDPATQLNEWGHTCFGLWNGDGMVPPPYLGTTFDGSHKHYLTTGSTVLDALDVENMIKHVTEHGYGLFTGSQLVLIVNPIDFEASSIAAWKAGVDYGGATVPKYDFIPSALMPAWISNEEIHGPIPNAEYNGLQVWGSYNNALIIKSNYMPRYYAALVATGGPNSDSNPVGFREHINPAYQGLRHIPGRGPYPIQESFFARGFGTGTRHRGAAVVVQITTNLNYAPPTIET</sequence>
<dbReference type="eggNOG" id="ENOG5033RUQ">
    <property type="taxonomic scope" value="Bacteria"/>
</dbReference>
<evidence type="ECO:0000313" key="2">
    <source>
        <dbReference type="Proteomes" id="UP000008004"/>
    </source>
</evidence>
<dbReference type="RefSeq" id="WP_014381329.1">
    <property type="nucleotide sequence ID" value="NC_016946.1"/>
</dbReference>
<gene>
    <name evidence="1" type="ordered locus">OCU_47220</name>
</gene>
<dbReference type="GeneID" id="77299811"/>
<dbReference type="PATRIC" id="fig|487521.10.peg.4728"/>
<dbReference type="Proteomes" id="UP000008004">
    <property type="component" value="Chromosome"/>
</dbReference>
<proteinExistence type="predicted"/>
<organism evidence="1 2">
    <name type="scientific">Mycobacterium intracellulare (strain ATCC 13950 / DSM 43223 / JCM 6384 / NCTC 13025 / 3600)</name>
    <dbReference type="NCBI Taxonomy" id="487521"/>
    <lineage>
        <taxon>Bacteria</taxon>
        <taxon>Bacillati</taxon>
        <taxon>Actinomycetota</taxon>
        <taxon>Actinomycetes</taxon>
        <taxon>Mycobacteriales</taxon>
        <taxon>Mycobacteriaceae</taxon>
        <taxon>Mycobacterium</taxon>
        <taxon>Mycobacterium avium complex (MAC)</taxon>
    </lineage>
</organism>
<protein>
    <recommendedName>
        <fullName evidence="3">Major capsid protein</fullName>
    </recommendedName>
</protein>
<dbReference type="AlphaFoldDB" id="H8IW57"/>